<dbReference type="PANTHER" id="PTHR39614">
    <property type="entry name" value="INTEGRAL MEMBRANE PROTEIN"/>
    <property type="match status" value="1"/>
</dbReference>
<keyword evidence="4" id="KW-1185">Reference proteome</keyword>
<sequence>MAPSPEGPRAFTITATNKGGLLVIASTTLMSWMVLCFMFRTYTRMNINGPFGVDDLTAGIGTLFGVIHVSVLLKAVTEGLGKSKSILDATQINVAEKFLYISDIFFLLGHYAAKVSVALLVRRLGRERLYRRICSGIKLRWQFAAAFDVLSEMLILSIVIYLVWGLRMSLTSKAVVVAAFGCRIPTIPATIVRVISIDGAVTPIDPTLRSVDSSICTEVLLHYSLMAATIPCLKPFVIAFNTGWGQGQGKGSSYVLRNSYGESTKRISRTVCGQNLTADHFSDEPCAHATEATGEFVDNRTEIRPGTIESDGSQRMIIQETRSWMVEHESYELRECTSAGKYGHSGTVYSAGS</sequence>
<keyword evidence="1" id="KW-0812">Transmembrane</keyword>
<dbReference type="OrthoDB" id="3918601at2759"/>
<keyword evidence="1" id="KW-0472">Membrane</keyword>
<dbReference type="RefSeq" id="XP_002582374.1">
    <property type="nucleotide sequence ID" value="XM_002582328.1"/>
</dbReference>
<dbReference type="InterPro" id="IPR049326">
    <property type="entry name" value="Rhodopsin_dom_fungi"/>
</dbReference>
<keyword evidence="1" id="KW-1133">Transmembrane helix</keyword>
<dbReference type="EMBL" id="CH476619">
    <property type="protein sequence ID" value="EEP82282.1"/>
    <property type="molecule type" value="Genomic_DNA"/>
</dbReference>
<feature type="transmembrane region" description="Helical" evidence="1">
    <location>
        <begin position="51"/>
        <end position="73"/>
    </location>
</feature>
<dbReference type="GeneID" id="8440642"/>
<feature type="transmembrane region" description="Helical" evidence="1">
    <location>
        <begin position="141"/>
        <end position="164"/>
    </location>
</feature>
<dbReference type="OMA" id="LMSWMVL"/>
<dbReference type="PANTHER" id="PTHR39614:SF2">
    <property type="entry name" value="INTEGRAL MEMBRANE PROTEIN"/>
    <property type="match status" value="1"/>
</dbReference>
<proteinExistence type="predicted"/>
<evidence type="ECO:0000259" key="2">
    <source>
        <dbReference type="Pfam" id="PF20684"/>
    </source>
</evidence>
<protein>
    <recommendedName>
        <fullName evidence="2">Rhodopsin domain-containing protein</fullName>
    </recommendedName>
</protein>
<dbReference type="AlphaFoldDB" id="C4JY96"/>
<feature type="transmembrane region" description="Helical" evidence="1">
    <location>
        <begin position="98"/>
        <end position="121"/>
    </location>
</feature>
<dbReference type="eggNOG" id="ENOG502SPVV">
    <property type="taxonomic scope" value="Eukaryota"/>
</dbReference>
<organism evidence="3 4">
    <name type="scientific">Uncinocarpus reesii (strain UAMH 1704)</name>
    <dbReference type="NCBI Taxonomy" id="336963"/>
    <lineage>
        <taxon>Eukaryota</taxon>
        <taxon>Fungi</taxon>
        <taxon>Dikarya</taxon>
        <taxon>Ascomycota</taxon>
        <taxon>Pezizomycotina</taxon>
        <taxon>Eurotiomycetes</taxon>
        <taxon>Eurotiomycetidae</taxon>
        <taxon>Onygenales</taxon>
        <taxon>Onygenaceae</taxon>
        <taxon>Uncinocarpus</taxon>
    </lineage>
</organism>
<dbReference type="HOGENOM" id="CLU_036632_1_3_1"/>
<evidence type="ECO:0000313" key="4">
    <source>
        <dbReference type="Proteomes" id="UP000002058"/>
    </source>
</evidence>
<feature type="transmembrane region" description="Helical" evidence="1">
    <location>
        <begin position="20"/>
        <end position="39"/>
    </location>
</feature>
<evidence type="ECO:0000313" key="3">
    <source>
        <dbReference type="EMBL" id="EEP82282.1"/>
    </source>
</evidence>
<dbReference type="Proteomes" id="UP000002058">
    <property type="component" value="Unassembled WGS sequence"/>
</dbReference>
<evidence type="ECO:0000256" key="1">
    <source>
        <dbReference type="SAM" id="Phobius"/>
    </source>
</evidence>
<dbReference type="KEGG" id="ure:UREG_07147"/>
<accession>C4JY96</accession>
<reference evidence="4" key="1">
    <citation type="journal article" date="2009" name="Genome Res.">
        <title>Comparative genomic analyses of the human fungal pathogens Coccidioides and their relatives.</title>
        <authorList>
            <person name="Sharpton T.J."/>
            <person name="Stajich J.E."/>
            <person name="Rounsley S.D."/>
            <person name="Gardner M.J."/>
            <person name="Wortman J.R."/>
            <person name="Jordar V.S."/>
            <person name="Maiti R."/>
            <person name="Kodira C.D."/>
            <person name="Neafsey D.E."/>
            <person name="Zeng Q."/>
            <person name="Hung C.-Y."/>
            <person name="McMahan C."/>
            <person name="Muszewska A."/>
            <person name="Grynberg M."/>
            <person name="Mandel M.A."/>
            <person name="Kellner E.M."/>
            <person name="Barker B.M."/>
            <person name="Galgiani J.N."/>
            <person name="Orbach M.J."/>
            <person name="Kirkland T.N."/>
            <person name="Cole G.T."/>
            <person name="Henn M.R."/>
            <person name="Birren B.W."/>
            <person name="Taylor J.W."/>
        </authorList>
    </citation>
    <scope>NUCLEOTIDE SEQUENCE [LARGE SCALE GENOMIC DNA]</scope>
    <source>
        <strain evidence="4">UAMH 1704</strain>
    </source>
</reference>
<feature type="domain" description="Rhodopsin" evidence="2">
    <location>
        <begin position="134"/>
        <end position="237"/>
    </location>
</feature>
<dbReference type="InParanoid" id="C4JY96"/>
<gene>
    <name evidence="3" type="ORF">UREG_07147</name>
</gene>
<name>C4JY96_UNCRE</name>
<dbReference type="Pfam" id="PF20684">
    <property type="entry name" value="Fung_rhodopsin"/>
    <property type="match status" value="1"/>
</dbReference>
<dbReference type="VEuPathDB" id="FungiDB:UREG_07147"/>